<dbReference type="Proteomes" id="UP001566132">
    <property type="component" value="Unassembled WGS sequence"/>
</dbReference>
<dbReference type="EMBL" id="JBDJPC010000005">
    <property type="protein sequence ID" value="KAL1500791.1"/>
    <property type="molecule type" value="Genomic_DNA"/>
</dbReference>
<sequence length="60" mass="6909">MIKAVTLLAILIIITNAASSPLKTKKYELENQHSCIWLWWHYKQPPTPNYNKPISTTGKN</sequence>
<name>A0ABD1EPU6_HYPHA</name>
<keyword evidence="3" id="KW-1185">Reference proteome</keyword>
<gene>
    <name evidence="2" type="ORF">ABEB36_006234</name>
</gene>
<organism evidence="2 3">
    <name type="scientific">Hypothenemus hampei</name>
    <name type="common">Coffee berry borer</name>
    <dbReference type="NCBI Taxonomy" id="57062"/>
    <lineage>
        <taxon>Eukaryota</taxon>
        <taxon>Metazoa</taxon>
        <taxon>Ecdysozoa</taxon>
        <taxon>Arthropoda</taxon>
        <taxon>Hexapoda</taxon>
        <taxon>Insecta</taxon>
        <taxon>Pterygota</taxon>
        <taxon>Neoptera</taxon>
        <taxon>Endopterygota</taxon>
        <taxon>Coleoptera</taxon>
        <taxon>Polyphaga</taxon>
        <taxon>Cucujiformia</taxon>
        <taxon>Curculionidae</taxon>
        <taxon>Scolytinae</taxon>
        <taxon>Hypothenemus</taxon>
    </lineage>
</organism>
<evidence type="ECO:0000313" key="2">
    <source>
        <dbReference type="EMBL" id="KAL1500791.1"/>
    </source>
</evidence>
<evidence type="ECO:0000256" key="1">
    <source>
        <dbReference type="SAM" id="SignalP"/>
    </source>
</evidence>
<keyword evidence="1" id="KW-0732">Signal</keyword>
<protein>
    <submittedName>
        <fullName evidence="2">Uncharacterized protein</fullName>
    </submittedName>
</protein>
<accession>A0ABD1EPU6</accession>
<feature type="signal peptide" evidence="1">
    <location>
        <begin position="1"/>
        <end position="19"/>
    </location>
</feature>
<proteinExistence type="predicted"/>
<comment type="caution">
    <text evidence="2">The sequence shown here is derived from an EMBL/GenBank/DDBJ whole genome shotgun (WGS) entry which is preliminary data.</text>
</comment>
<reference evidence="2 3" key="1">
    <citation type="submission" date="2024-05" db="EMBL/GenBank/DDBJ databases">
        <title>Genetic variation in Jamaican populations of the coffee berry borer (Hypothenemus hampei).</title>
        <authorList>
            <person name="Errbii M."/>
            <person name="Myrie A."/>
        </authorList>
    </citation>
    <scope>NUCLEOTIDE SEQUENCE [LARGE SCALE GENOMIC DNA]</scope>
    <source>
        <strain evidence="2">JA-Hopewell-2020-01-JO</strain>
        <tissue evidence="2">Whole body</tissue>
    </source>
</reference>
<feature type="chain" id="PRO_5044741302" evidence="1">
    <location>
        <begin position="20"/>
        <end position="60"/>
    </location>
</feature>
<evidence type="ECO:0000313" key="3">
    <source>
        <dbReference type="Proteomes" id="UP001566132"/>
    </source>
</evidence>
<dbReference type="AlphaFoldDB" id="A0ABD1EPU6"/>